<dbReference type="AlphaFoldDB" id="A0A8S0XI91"/>
<evidence type="ECO:0000313" key="1">
    <source>
        <dbReference type="EMBL" id="CAA9890476.1"/>
    </source>
</evidence>
<proteinExistence type="predicted"/>
<name>A0A8S0XI91_9GAMM</name>
<keyword evidence="2" id="KW-1185">Reference proteome</keyword>
<dbReference type="Proteomes" id="UP000494216">
    <property type="component" value="Unassembled WGS sequence"/>
</dbReference>
<comment type="caution">
    <text evidence="1">The sequence shown here is derived from an EMBL/GenBank/DDBJ whole genome shotgun (WGS) entry which is preliminary data.</text>
</comment>
<gene>
    <name evidence="1" type="ORF">METHB2_220048</name>
</gene>
<protein>
    <submittedName>
        <fullName evidence="1">Uncharacterized protein</fullName>
    </submittedName>
</protein>
<accession>A0A8S0XI91</accession>
<dbReference type="EMBL" id="CADCXN010000050">
    <property type="protein sequence ID" value="CAA9890476.1"/>
    <property type="molecule type" value="Genomic_DNA"/>
</dbReference>
<dbReference type="RefSeq" id="WP_174625403.1">
    <property type="nucleotide sequence ID" value="NZ_CADCXN010000050.1"/>
</dbReference>
<sequence>MAELLGVSGRFSVIFRWLARPNMFVQTIEEHRQNLNDIVESHFNEAKNRVTPVYLKHFASPQAVFNRHWRHRGDIPGELAVLPRSAWRLIKSAVIRQKNHPAGQLHSIALSGKQLELYNVIEVELLDMAGLDKKLQDYVAQYQSAFACQLSDLLNRLPGNQRKEVESRLAHHIERLSVPVEGSREAVMFLLTGLMGKSLGASGFGSSLATGQAAATAIYTSNLSWWGGLWVSLTGVPGWVSVAGATSGLLATLLIAPFFAPLLEVGINRFRGKKMLSEIIEQVRKRVIKPPSNTVDILGKLAVYLQLLPDILNVAAKIKL</sequence>
<reference evidence="1 2" key="1">
    <citation type="submission" date="2020-02" db="EMBL/GenBank/DDBJ databases">
        <authorList>
            <person name="Hogendoorn C."/>
        </authorList>
    </citation>
    <scope>NUCLEOTIDE SEQUENCE [LARGE SCALE GENOMIC DNA]</scope>
    <source>
        <strain evidence="1">METHB21</strain>
    </source>
</reference>
<evidence type="ECO:0000313" key="2">
    <source>
        <dbReference type="Proteomes" id="UP000494216"/>
    </source>
</evidence>
<organism evidence="1 2">
    <name type="scientific">Candidatus Methylobacter favarea</name>
    <dbReference type="NCBI Taxonomy" id="2707345"/>
    <lineage>
        <taxon>Bacteria</taxon>
        <taxon>Pseudomonadati</taxon>
        <taxon>Pseudomonadota</taxon>
        <taxon>Gammaproteobacteria</taxon>
        <taxon>Methylococcales</taxon>
        <taxon>Methylococcaceae</taxon>
        <taxon>Methylobacter</taxon>
    </lineage>
</organism>